<keyword evidence="2" id="KW-1185">Reference proteome</keyword>
<dbReference type="Proteomes" id="UP001165308">
    <property type="component" value="Unassembled WGS sequence"/>
</dbReference>
<evidence type="ECO:0000313" key="2">
    <source>
        <dbReference type="Proteomes" id="UP001165308"/>
    </source>
</evidence>
<protein>
    <recommendedName>
        <fullName evidence="3">AsmA family protein</fullName>
    </recommendedName>
</protein>
<gene>
    <name evidence="1" type="ORF">M8006_13765</name>
</gene>
<organism evidence="1 2">
    <name type="scientific">Halomonas llamarensis</name>
    <dbReference type="NCBI Taxonomy" id="2945104"/>
    <lineage>
        <taxon>Bacteria</taxon>
        <taxon>Pseudomonadati</taxon>
        <taxon>Pseudomonadota</taxon>
        <taxon>Gammaproteobacteria</taxon>
        <taxon>Oceanospirillales</taxon>
        <taxon>Halomonadaceae</taxon>
        <taxon>Halomonas</taxon>
    </lineage>
</organism>
<proteinExistence type="predicted"/>
<evidence type="ECO:0008006" key="3">
    <source>
        <dbReference type="Google" id="ProtNLM"/>
    </source>
</evidence>
<comment type="caution">
    <text evidence="1">The sequence shown here is derived from an EMBL/GenBank/DDBJ whole genome shotgun (WGS) entry which is preliminary data.</text>
</comment>
<sequence length="81" mass="9004">MTGNAQLRLNGDQLTLSDLTLSGGPLLMLADLTLADQRANGALYARLGRLGLGVALDDNEATLQVLQPRRWFDRWRQQQLQ</sequence>
<dbReference type="RefSeq" id="WP_250083170.1">
    <property type="nucleotide sequence ID" value="NZ_JAMJPJ010000027.1"/>
</dbReference>
<reference evidence="1" key="1">
    <citation type="submission" date="2022-05" db="EMBL/GenBank/DDBJ databases">
        <title>Halomonas geminus sp. nov. and Halomonas llamarensis sp. nov. isolated from high-altitude salars of the Atacama Desert.</title>
        <authorList>
            <person name="Hintersatz C."/>
            <person name="Rojas L.A."/>
            <person name="Wei T.-S."/>
            <person name="Kutschke S."/>
            <person name="Lehmann F."/>
            <person name="Jain R."/>
            <person name="Pollmann K."/>
        </authorList>
    </citation>
    <scope>NUCLEOTIDE SEQUENCE</scope>
    <source>
        <strain evidence="1">ATCHA</strain>
    </source>
</reference>
<dbReference type="EMBL" id="JAMJPJ010000027">
    <property type="protein sequence ID" value="MCL7931034.1"/>
    <property type="molecule type" value="Genomic_DNA"/>
</dbReference>
<name>A0ABT0ST69_9GAMM</name>
<evidence type="ECO:0000313" key="1">
    <source>
        <dbReference type="EMBL" id="MCL7931034.1"/>
    </source>
</evidence>
<accession>A0ABT0ST69</accession>